<dbReference type="RefSeq" id="WP_118346817.1">
    <property type="nucleotide sequence ID" value="NZ_AP024085.1"/>
</dbReference>
<keyword evidence="2" id="KW-0328">Glycosyltransferase</keyword>
<accession>A0A7I8E5N4</accession>
<evidence type="ECO:0000313" key="3">
    <source>
        <dbReference type="Proteomes" id="UP000593842"/>
    </source>
</evidence>
<dbReference type="KEGG" id="fit:Fi14EGH31_26760"/>
<organism evidence="2 3">
    <name type="scientific">Faecalibacillus intestinalis</name>
    <dbReference type="NCBI Taxonomy" id="1982626"/>
    <lineage>
        <taxon>Bacteria</taxon>
        <taxon>Bacillati</taxon>
        <taxon>Bacillota</taxon>
        <taxon>Erysipelotrichia</taxon>
        <taxon>Erysipelotrichales</taxon>
        <taxon>Coprobacillaceae</taxon>
        <taxon>Faecalibacillus</taxon>
    </lineage>
</organism>
<dbReference type="AlphaFoldDB" id="A0A7I8E5N4"/>
<gene>
    <name evidence="2" type="ORF">Fi14EGH31_26760</name>
</gene>
<dbReference type="PANTHER" id="PTHR22916:SF3">
    <property type="entry name" value="UDP-GLCNAC:BETAGAL BETA-1,3-N-ACETYLGLUCOSAMINYLTRANSFERASE-LIKE PROTEIN 1"/>
    <property type="match status" value="1"/>
</dbReference>
<keyword evidence="2" id="KW-0808">Transferase</keyword>
<evidence type="ECO:0000313" key="2">
    <source>
        <dbReference type="EMBL" id="BCL58964.1"/>
    </source>
</evidence>
<dbReference type="PANTHER" id="PTHR22916">
    <property type="entry name" value="GLYCOSYLTRANSFERASE"/>
    <property type="match status" value="1"/>
</dbReference>
<dbReference type="EMBL" id="AP024085">
    <property type="protein sequence ID" value="BCL58964.1"/>
    <property type="molecule type" value="Genomic_DNA"/>
</dbReference>
<dbReference type="Proteomes" id="UP000593842">
    <property type="component" value="Chromosome"/>
</dbReference>
<evidence type="ECO:0000259" key="1">
    <source>
        <dbReference type="Pfam" id="PF00535"/>
    </source>
</evidence>
<dbReference type="GeneID" id="70581114"/>
<protein>
    <submittedName>
        <fullName evidence="2">Beta-D-GlcNAc beta-1,3-galactosyltransferase</fullName>
    </submittedName>
</protein>
<feature type="domain" description="Glycosyltransferase 2-like" evidence="1">
    <location>
        <begin position="5"/>
        <end position="168"/>
    </location>
</feature>
<dbReference type="GO" id="GO:0016758">
    <property type="term" value="F:hexosyltransferase activity"/>
    <property type="evidence" value="ECO:0007669"/>
    <property type="project" value="UniProtKB-ARBA"/>
</dbReference>
<reference evidence="3" key="1">
    <citation type="submission" date="2020-09" db="EMBL/GenBank/DDBJ databases">
        <title>Complete genome sequencing of Faecalibacillus intestinalis strain 14EGH31.</title>
        <authorList>
            <person name="Sakamoto M."/>
            <person name="Murakami T."/>
            <person name="Mori H."/>
        </authorList>
    </citation>
    <scope>NUCLEOTIDE SEQUENCE [LARGE SCALE GENOMIC DNA]</scope>
    <source>
        <strain evidence="3">14EGH31</strain>
    </source>
</reference>
<sequence length="307" mass="36240">MVETSVIMATYKESIECLKQSIESIINQTYNDFEFIIILDNPDNKEHIAFINDYVCKDERIKFYINDKNMGLTNTLNRGLKLAEGKYICRMDADDISELYRMEHQKKYLEENDFDLIGGISQMIDEDGNTIYSIKKVPTNFKKIKKCIKYNQVISHPTWFGKKEVFDKLNGYRNMPLCEDYDFTLRAILQGFKISNVNECVLKYRMTKDSISRSNLFEQYLFARYITKQYSEGKVSEVEEAKSYVKKNLSDKNAKHYLKGNERFNNALNNLEEKQYIQFIANGIALLFTSKYYLDKIFRFVMVYLNS</sequence>
<name>A0A7I8E5N4_9FIRM</name>
<dbReference type="InterPro" id="IPR001173">
    <property type="entry name" value="Glyco_trans_2-like"/>
</dbReference>
<proteinExistence type="predicted"/>
<dbReference type="SUPFAM" id="SSF53448">
    <property type="entry name" value="Nucleotide-diphospho-sugar transferases"/>
    <property type="match status" value="1"/>
</dbReference>
<dbReference type="InterPro" id="IPR029044">
    <property type="entry name" value="Nucleotide-diphossugar_trans"/>
</dbReference>
<dbReference type="Pfam" id="PF00535">
    <property type="entry name" value="Glycos_transf_2"/>
    <property type="match status" value="1"/>
</dbReference>
<dbReference type="Gene3D" id="3.90.550.10">
    <property type="entry name" value="Spore Coat Polysaccharide Biosynthesis Protein SpsA, Chain A"/>
    <property type="match status" value="1"/>
</dbReference>